<dbReference type="PROSITE" id="PS51118">
    <property type="entry name" value="HTH_HXLR"/>
    <property type="match status" value="1"/>
</dbReference>
<dbReference type="InterPro" id="IPR036388">
    <property type="entry name" value="WH-like_DNA-bd_sf"/>
</dbReference>
<dbReference type="Proteomes" id="UP000028042">
    <property type="component" value="Unassembled WGS sequence"/>
</dbReference>
<evidence type="ECO:0000256" key="3">
    <source>
        <dbReference type="ARBA" id="ARBA00023163"/>
    </source>
</evidence>
<dbReference type="InterPro" id="IPR036390">
    <property type="entry name" value="WH_DNA-bd_sf"/>
</dbReference>
<reference evidence="6 8" key="3">
    <citation type="journal article" name="Genome Announc.">
        <title>Improved Draft Genome Sequence of Clostridium pasteurianum Strain ATCC 6013 (DSM 525) Using a Hybrid Next-Generation Sequencing Approach.</title>
        <authorList>
            <person name="Pyne M.E."/>
            <person name="Utturkar S."/>
            <person name="Brown S.D."/>
            <person name="Moo-Young M."/>
            <person name="Chung D.A."/>
            <person name="Chou C.P."/>
        </authorList>
    </citation>
    <scope>NUCLEOTIDE SEQUENCE [LARGE SCALE GENOMIC DNA]</scope>
    <source>
        <strain evidence="6 8">ATCC 6013</strain>
    </source>
</reference>
<evidence type="ECO:0000313" key="8">
    <source>
        <dbReference type="Proteomes" id="UP000028042"/>
    </source>
</evidence>
<evidence type="ECO:0000313" key="9">
    <source>
        <dbReference type="Proteomes" id="UP000030905"/>
    </source>
</evidence>
<evidence type="ECO:0000259" key="4">
    <source>
        <dbReference type="PROSITE" id="PS51118"/>
    </source>
</evidence>
<gene>
    <name evidence="5" type="ORF">CLPA_c32460</name>
    <name evidence="6" type="ORF">CP6013_03933</name>
    <name evidence="7" type="ORF">CP6013_04016</name>
</gene>
<dbReference type="Pfam" id="PF01638">
    <property type="entry name" value="HxlR"/>
    <property type="match status" value="1"/>
</dbReference>
<sequence>MKDYVETKINEECTNNQCPVETSLNIIGGKWKGIIIYRLLDGKKRFNELRREMPKITHRMLTLQLRELERDSIVKRTVYAEVPPKVEYELTKFGISIRPIIVALFDWGKLVQEKEK</sequence>
<dbReference type="Proteomes" id="UP000030905">
    <property type="component" value="Chromosome"/>
</dbReference>
<dbReference type="KEGG" id="cpat:CLPA_c32460"/>
<accession>A0A0H3J7Y2</accession>
<evidence type="ECO:0000313" key="7">
    <source>
        <dbReference type="EMBL" id="KRU14757.1"/>
    </source>
</evidence>
<evidence type="ECO:0000313" key="6">
    <source>
        <dbReference type="EMBL" id="KRU14674.1"/>
    </source>
</evidence>
<dbReference type="EMBL" id="JPGY02000001">
    <property type="protein sequence ID" value="KRU14757.1"/>
    <property type="molecule type" value="Genomic_DNA"/>
</dbReference>
<evidence type="ECO:0000256" key="1">
    <source>
        <dbReference type="ARBA" id="ARBA00023015"/>
    </source>
</evidence>
<dbReference type="PATRIC" id="fig|1262449.3.peg.3136"/>
<dbReference type="GO" id="GO:0003677">
    <property type="term" value="F:DNA binding"/>
    <property type="evidence" value="ECO:0007669"/>
    <property type="project" value="UniProtKB-KW"/>
</dbReference>
<evidence type="ECO:0000313" key="5">
    <source>
        <dbReference type="EMBL" id="AJA53300.1"/>
    </source>
</evidence>
<keyword evidence="9" id="KW-1185">Reference proteome</keyword>
<keyword evidence="1" id="KW-0805">Transcription regulation</keyword>
<dbReference type="eggNOG" id="COG1733">
    <property type="taxonomic scope" value="Bacteria"/>
</dbReference>
<dbReference type="Gene3D" id="1.10.10.10">
    <property type="entry name" value="Winged helix-like DNA-binding domain superfamily/Winged helix DNA-binding domain"/>
    <property type="match status" value="1"/>
</dbReference>
<dbReference type="PANTHER" id="PTHR33204:SF33">
    <property type="entry name" value="TRANSCRIPTIONAL REGULATOR, MARR FAMILY"/>
    <property type="match status" value="1"/>
</dbReference>
<dbReference type="GeneID" id="93075353"/>
<dbReference type="KEGG" id="cpae:CPAST_c32460"/>
<reference evidence="5 9" key="1">
    <citation type="journal article" date="2015" name="Genome Announc.">
        <title>Complete Genome Sequence of the Nitrogen-Fixing and Solvent-Producing Clostridium pasteurianum DSM 525.</title>
        <authorList>
            <person name="Poehlein A."/>
            <person name="Grosse-Honebrink A."/>
            <person name="Zhang Y."/>
            <person name="Minton N.P."/>
            <person name="Daniel R."/>
        </authorList>
    </citation>
    <scope>NUCLEOTIDE SEQUENCE [LARGE SCALE GENOMIC DNA]</scope>
    <source>
        <strain evidence="5">DSM 525</strain>
        <strain evidence="9">DSM 525 / ATCC 6013</strain>
    </source>
</reference>
<dbReference type="RefSeq" id="WP_003446775.1">
    <property type="nucleotide sequence ID" value="NZ_ANZB01000012.1"/>
</dbReference>
<name>A0A0H3J7Y2_CLOPA</name>
<dbReference type="EMBL" id="JPGY02000001">
    <property type="protein sequence ID" value="KRU14674.1"/>
    <property type="molecule type" value="Genomic_DNA"/>
</dbReference>
<feature type="domain" description="HTH hxlR-type" evidence="4">
    <location>
        <begin position="18"/>
        <end position="116"/>
    </location>
</feature>
<reference evidence="6" key="2">
    <citation type="submission" date="2015-10" db="EMBL/GenBank/DDBJ databases">
        <title>Improved Draft Genome Sequence of Clostridium pasteurianum Strain ATCC 6013 (DSM 525) Using a Hybrid Next-Generation Sequencing Approach.</title>
        <authorList>
            <person name="Pyne M.E."/>
            <person name="Utturkar S.M."/>
            <person name="Brown S.D."/>
            <person name="Moo-Young M."/>
            <person name="Chung D.A."/>
            <person name="Chou P.C."/>
        </authorList>
    </citation>
    <scope>NUCLEOTIDE SEQUENCE</scope>
    <source>
        <strain evidence="6">ATCC 6013</strain>
    </source>
</reference>
<protein>
    <submittedName>
        <fullName evidence="5">HxlR family transcriptional regulator</fullName>
    </submittedName>
</protein>
<organism evidence="5 9">
    <name type="scientific">Clostridium pasteurianum DSM 525 = ATCC 6013</name>
    <dbReference type="NCBI Taxonomy" id="1262449"/>
    <lineage>
        <taxon>Bacteria</taxon>
        <taxon>Bacillati</taxon>
        <taxon>Bacillota</taxon>
        <taxon>Clostridia</taxon>
        <taxon>Eubacteriales</taxon>
        <taxon>Clostridiaceae</taxon>
        <taxon>Clostridium</taxon>
    </lineage>
</organism>
<dbReference type="EMBL" id="CP009268">
    <property type="protein sequence ID" value="AJA53300.1"/>
    <property type="molecule type" value="Genomic_DNA"/>
</dbReference>
<proteinExistence type="predicted"/>
<dbReference type="AlphaFoldDB" id="A0A0H3J7Y2"/>
<dbReference type="InterPro" id="IPR002577">
    <property type="entry name" value="HTH_HxlR"/>
</dbReference>
<keyword evidence="2" id="KW-0238">DNA-binding</keyword>
<evidence type="ECO:0000256" key="2">
    <source>
        <dbReference type="ARBA" id="ARBA00023125"/>
    </source>
</evidence>
<keyword evidence="3" id="KW-0804">Transcription</keyword>
<dbReference type="SUPFAM" id="SSF46785">
    <property type="entry name" value="Winged helix' DNA-binding domain"/>
    <property type="match status" value="1"/>
</dbReference>
<dbReference type="PANTHER" id="PTHR33204">
    <property type="entry name" value="TRANSCRIPTIONAL REGULATOR, MARR FAMILY"/>
    <property type="match status" value="1"/>
</dbReference>